<organism evidence="6">
    <name type="scientific">Oceaniferula spumae</name>
    <dbReference type="NCBI Taxonomy" id="2979115"/>
    <lineage>
        <taxon>Bacteria</taxon>
        <taxon>Pseudomonadati</taxon>
        <taxon>Verrucomicrobiota</taxon>
        <taxon>Verrucomicrobiia</taxon>
        <taxon>Verrucomicrobiales</taxon>
        <taxon>Verrucomicrobiaceae</taxon>
        <taxon>Oceaniferula</taxon>
    </lineage>
</organism>
<name>A0AAT9FK76_9BACT</name>
<feature type="domain" description="Calcineurin-like phosphoesterase" evidence="5">
    <location>
        <begin position="3"/>
        <end position="192"/>
    </location>
</feature>
<proteinExistence type="inferred from homology"/>
<evidence type="ECO:0000313" key="6">
    <source>
        <dbReference type="EMBL" id="BDS06400.1"/>
    </source>
</evidence>
<keyword evidence="1" id="KW-0479">Metal-binding</keyword>
<evidence type="ECO:0000256" key="1">
    <source>
        <dbReference type="ARBA" id="ARBA00022723"/>
    </source>
</evidence>
<evidence type="ECO:0000256" key="4">
    <source>
        <dbReference type="ARBA" id="ARBA00025742"/>
    </source>
</evidence>
<dbReference type="KEGG" id="osu:NT6N_14400"/>
<dbReference type="GO" id="GO:0016787">
    <property type="term" value="F:hydrolase activity"/>
    <property type="evidence" value="ECO:0007669"/>
    <property type="project" value="UniProtKB-KW"/>
</dbReference>
<dbReference type="Pfam" id="PF00149">
    <property type="entry name" value="Metallophos"/>
    <property type="match status" value="1"/>
</dbReference>
<dbReference type="InterPro" id="IPR029052">
    <property type="entry name" value="Metallo-depent_PP-like"/>
</dbReference>
<protein>
    <submittedName>
        <fullName evidence="6">Phosphodiesterase</fullName>
    </submittedName>
</protein>
<accession>A0AAT9FK76</accession>
<evidence type="ECO:0000259" key="5">
    <source>
        <dbReference type="Pfam" id="PF00149"/>
    </source>
</evidence>
<keyword evidence="3" id="KW-0408">Iron</keyword>
<evidence type="ECO:0000256" key="2">
    <source>
        <dbReference type="ARBA" id="ARBA00022801"/>
    </source>
</evidence>
<keyword evidence="2" id="KW-0378">Hydrolase</keyword>
<dbReference type="GO" id="GO:0046872">
    <property type="term" value="F:metal ion binding"/>
    <property type="evidence" value="ECO:0007669"/>
    <property type="project" value="UniProtKB-KW"/>
</dbReference>
<dbReference type="EMBL" id="AP026866">
    <property type="protein sequence ID" value="BDS06400.1"/>
    <property type="molecule type" value="Genomic_DNA"/>
</dbReference>
<dbReference type="InterPro" id="IPR050884">
    <property type="entry name" value="CNP_phosphodiesterase-III"/>
</dbReference>
<dbReference type="AlphaFoldDB" id="A0AAT9FK76"/>
<sequence>MYQILQLSDPHFGAANLVQAEAVVQMATKLEPDFTLLPGDFSMRARKREMVAAQEWLSRLPQPQLTIPGNHDVPLLNQPIDRFFRPFRRYKKYINEDLEPTADLPVGRLLAFNSSTPFGLHVDWSRGFLSPFQGLRIENGFEGVDGLRMVTFHHPLHRSDEKSRVLISPLPLIQRSLSIGKVDIVFAGHFHQAYSGVIELEHEDRNVVVSQAATACSTRTKGEPAGFHLVKLSNKRIEILRYRWLKGEFLHDLTSCFEKSEERWSQVV</sequence>
<dbReference type="SUPFAM" id="SSF56300">
    <property type="entry name" value="Metallo-dependent phosphatases"/>
    <property type="match status" value="1"/>
</dbReference>
<dbReference type="PANTHER" id="PTHR42988:SF2">
    <property type="entry name" value="CYCLIC NUCLEOTIDE PHOSPHODIESTERASE CBUA0032-RELATED"/>
    <property type="match status" value="1"/>
</dbReference>
<comment type="similarity">
    <text evidence="4">Belongs to the cyclic nucleotide phosphodiesterase class-III family.</text>
</comment>
<evidence type="ECO:0000256" key="3">
    <source>
        <dbReference type="ARBA" id="ARBA00023004"/>
    </source>
</evidence>
<gene>
    <name evidence="6" type="ORF">NT6N_14400</name>
</gene>
<dbReference type="InterPro" id="IPR004843">
    <property type="entry name" value="Calcineurin-like_PHP"/>
</dbReference>
<dbReference type="PANTHER" id="PTHR42988">
    <property type="entry name" value="PHOSPHOHYDROLASE"/>
    <property type="match status" value="1"/>
</dbReference>
<dbReference type="Gene3D" id="3.60.21.10">
    <property type="match status" value="1"/>
</dbReference>
<reference evidence="6" key="1">
    <citation type="submission" date="2024-07" db="EMBL/GenBank/DDBJ databases">
        <title>Complete genome sequence of Verrucomicrobiaceae bacterium NT6N.</title>
        <authorList>
            <person name="Huang C."/>
            <person name="Takami H."/>
            <person name="Hamasaki K."/>
        </authorList>
    </citation>
    <scope>NUCLEOTIDE SEQUENCE</scope>
    <source>
        <strain evidence="6">NT6N</strain>
    </source>
</reference>